<evidence type="ECO:0000256" key="2">
    <source>
        <dbReference type="ARBA" id="ARBA00023125"/>
    </source>
</evidence>
<dbReference type="GO" id="GO:0043565">
    <property type="term" value="F:sequence-specific DNA binding"/>
    <property type="evidence" value="ECO:0007669"/>
    <property type="project" value="InterPro"/>
</dbReference>
<proteinExistence type="predicted"/>
<accession>A0A2T5MCG8</accession>
<feature type="domain" description="HTH araC/xylS-type" evidence="4">
    <location>
        <begin position="163"/>
        <end position="260"/>
    </location>
</feature>
<dbReference type="PROSITE" id="PS01124">
    <property type="entry name" value="HTH_ARAC_FAMILY_2"/>
    <property type="match status" value="1"/>
</dbReference>
<evidence type="ECO:0000256" key="1">
    <source>
        <dbReference type="ARBA" id="ARBA00023015"/>
    </source>
</evidence>
<dbReference type="InterPro" id="IPR018060">
    <property type="entry name" value="HTH_AraC"/>
</dbReference>
<dbReference type="AlphaFoldDB" id="A0A2T5MCG8"/>
<dbReference type="EMBL" id="QANS01000006">
    <property type="protein sequence ID" value="PTU30272.1"/>
    <property type="molecule type" value="Genomic_DNA"/>
</dbReference>
<evidence type="ECO:0000256" key="3">
    <source>
        <dbReference type="ARBA" id="ARBA00023163"/>
    </source>
</evidence>
<evidence type="ECO:0000313" key="6">
    <source>
        <dbReference type="Proteomes" id="UP000244248"/>
    </source>
</evidence>
<gene>
    <name evidence="5" type="ORF">CJD38_15090</name>
</gene>
<dbReference type="SUPFAM" id="SSF46689">
    <property type="entry name" value="Homeodomain-like"/>
    <property type="match status" value="2"/>
</dbReference>
<dbReference type="Proteomes" id="UP000244248">
    <property type="component" value="Unassembled WGS sequence"/>
</dbReference>
<protein>
    <recommendedName>
        <fullName evidence="4">HTH araC/xylS-type domain-containing protein</fullName>
    </recommendedName>
</protein>
<keyword evidence="2" id="KW-0238">DNA-binding</keyword>
<dbReference type="OrthoDB" id="9809338at2"/>
<keyword evidence="6" id="KW-1185">Reference proteome</keyword>
<reference evidence="5 6" key="1">
    <citation type="submission" date="2018-04" db="EMBL/GenBank/DDBJ databases">
        <title>Novel species isolated from glacier.</title>
        <authorList>
            <person name="Liu Q."/>
            <person name="Xin Y.-H."/>
        </authorList>
    </citation>
    <scope>NUCLEOTIDE SEQUENCE [LARGE SCALE GENOMIC DNA]</scope>
    <source>
        <strain evidence="5 6">GT1R17</strain>
    </source>
</reference>
<dbReference type="RefSeq" id="WP_107941213.1">
    <property type="nucleotide sequence ID" value="NZ_QANS01000006.1"/>
</dbReference>
<keyword evidence="1" id="KW-0805">Transcription regulation</keyword>
<dbReference type="InterPro" id="IPR009057">
    <property type="entry name" value="Homeodomain-like_sf"/>
</dbReference>
<evidence type="ECO:0000259" key="4">
    <source>
        <dbReference type="PROSITE" id="PS01124"/>
    </source>
</evidence>
<keyword evidence="3" id="KW-0804">Transcription</keyword>
<dbReference type="PANTHER" id="PTHR43280">
    <property type="entry name" value="ARAC-FAMILY TRANSCRIPTIONAL REGULATOR"/>
    <property type="match status" value="1"/>
</dbReference>
<dbReference type="Pfam" id="PF12833">
    <property type="entry name" value="HTH_18"/>
    <property type="match status" value="1"/>
</dbReference>
<dbReference type="Gene3D" id="1.10.10.60">
    <property type="entry name" value="Homeodomain-like"/>
    <property type="match status" value="1"/>
</dbReference>
<dbReference type="GO" id="GO:0003700">
    <property type="term" value="F:DNA-binding transcription factor activity"/>
    <property type="evidence" value="ECO:0007669"/>
    <property type="project" value="InterPro"/>
</dbReference>
<comment type="caution">
    <text evidence="5">The sequence shown here is derived from an EMBL/GenBank/DDBJ whole genome shotgun (WGS) entry which is preliminary data.</text>
</comment>
<dbReference type="SMART" id="SM00342">
    <property type="entry name" value="HTH_ARAC"/>
    <property type="match status" value="1"/>
</dbReference>
<sequence length="269" mass="30420">MSEGQSVFPVGLKAYYGRRRFLLLTQTYLMDRVANPYRRLSATLLIACNKPLRLEAGDEAPIETRAVLIAPNVLRRRTIALNSDLVIFDIPVGSPEYTALESTLESRKILPLDFERFAPLESLIKRAAQDTLNSEEVDQLFKSAVLAACGREPVARELDPRIEKAMALIEDLPFNEVTLELLSERLHVSPSRLRHLFKEQTGCNLSHYARWVAVWRATHLWKQGKPLTDIAHEVGFYDLAHLGRAFNEVFGWNPSAVIDPAVITLIRCS</sequence>
<organism evidence="5 6">
    <name type="scientific">Stenotrophobium rhamnosiphilum</name>
    <dbReference type="NCBI Taxonomy" id="2029166"/>
    <lineage>
        <taxon>Bacteria</taxon>
        <taxon>Pseudomonadati</taxon>
        <taxon>Pseudomonadota</taxon>
        <taxon>Gammaproteobacteria</taxon>
        <taxon>Nevskiales</taxon>
        <taxon>Nevskiaceae</taxon>
        <taxon>Stenotrophobium</taxon>
    </lineage>
</organism>
<name>A0A2T5MCG8_9GAMM</name>
<dbReference type="PANTHER" id="PTHR43280:SF28">
    <property type="entry name" value="HTH-TYPE TRANSCRIPTIONAL ACTIVATOR RHAS"/>
    <property type="match status" value="1"/>
</dbReference>
<evidence type="ECO:0000313" key="5">
    <source>
        <dbReference type="EMBL" id="PTU30272.1"/>
    </source>
</evidence>